<feature type="compositionally biased region" description="Polar residues" evidence="1">
    <location>
        <begin position="214"/>
        <end position="230"/>
    </location>
</feature>
<organism evidence="2 3">
    <name type="scientific">Phytophthora sojae (strain P6497)</name>
    <name type="common">Soybean stem and root rot agent</name>
    <name type="synonym">Phytophthora megasperma f. sp. glycines</name>
    <dbReference type="NCBI Taxonomy" id="1094619"/>
    <lineage>
        <taxon>Eukaryota</taxon>
        <taxon>Sar</taxon>
        <taxon>Stramenopiles</taxon>
        <taxon>Oomycota</taxon>
        <taxon>Peronosporomycetes</taxon>
        <taxon>Peronosporales</taxon>
        <taxon>Peronosporaceae</taxon>
        <taxon>Phytophthora</taxon>
    </lineage>
</organism>
<reference evidence="2 3" key="1">
    <citation type="journal article" date="2006" name="Science">
        <title>Phytophthora genome sequences uncover evolutionary origins and mechanisms of pathogenesis.</title>
        <authorList>
            <person name="Tyler B.M."/>
            <person name="Tripathy S."/>
            <person name="Zhang X."/>
            <person name="Dehal P."/>
            <person name="Jiang R.H."/>
            <person name="Aerts A."/>
            <person name="Arredondo F.D."/>
            <person name="Baxter L."/>
            <person name="Bensasson D."/>
            <person name="Beynon J.L."/>
            <person name="Chapman J."/>
            <person name="Damasceno C.M."/>
            <person name="Dorrance A.E."/>
            <person name="Dou D."/>
            <person name="Dickerman A.W."/>
            <person name="Dubchak I.L."/>
            <person name="Garbelotto M."/>
            <person name="Gijzen M."/>
            <person name="Gordon S.G."/>
            <person name="Govers F."/>
            <person name="Grunwald N.J."/>
            <person name="Huang W."/>
            <person name="Ivors K.L."/>
            <person name="Jones R.W."/>
            <person name="Kamoun S."/>
            <person name="Krampis K."/>
            <person name="Lamour K.H."/>
            <person name="Lee M.K."/>
            <person name="McDonald W.H."/>
            <person name="Medina M."/>
            <person name="Meijer H.J."/>
            <person name="Nordberg E.K."/>
            <person name="Maclean D.J."/>
            <person name="Ospina-Giraldo M.D."/>
            <person name="Morris P.F."/>
            <person name="Phuntumart V."/>
            <person name="Putnam N.H."/>
            <person name="Rash S."/>
            <person name="Rose J.K."/>
            <person name="Sakihama Y."/>
            <person name="Salamov A.A."/>
            <person name="Savidor A."/>
            <person name="Scheuring C.F."/>
            <person name="Smith B.M."/>
            <person name="Sobral B.W."/>
            <person name="Terry A."/>
            <person name="Torto-Alalibo T.A."/>
            <person name="Win J."/>
            <person name="Xu Z."/>
            <person name="Zhang H."/>
            <person name="Grigoriev I.V."/>
            <person name="Rokhsar D.S."/>
            <person name="Boore J.L."/>
        </authorList>
    </citation>
    <scope>NUCLEOTIDE SEQUENCE [LARGE SCALE GENOMIC DNA]</scope>
    <source>
        <strain evidence="2 3">P6497</strain>
    </source>
</reference>
<keyword evidence="3" id="KW-1185">Reference proteome</keyword>
<accession>G4YUY8</accession>
<dbReference type="KEGG" id="psoj:PHYSODRAFT_254985"/>
<feature type="compositionally biased region" description="Basic and acidic residues" evidence="1">
    <location>
        <begin position="115"/>
        <end position="129"/>
    </location>
</feature>
<proteinExistence type="predicted"/>
<feature type="compositionally biased region" description="Polar residues" evidence="1">
    <location>
        <begin position="150"/>
        <end position="162"/>
    </location>
</feature>
<dbReference type="EMBL" id="JH159152">
    <property type="protein sequence ID" value="EGZ23658.1"/>
    <property type="molecule type" value="Genomic_DNA"/>
</dbReference>
<dbReference type="GeneID" id="20638557"/>
<feature type="compositionally biased region" description="Polar residues" evidence="1">
    <location>
        <begin position="99"/>
        <end position="112"/>
    </location>
</feature>
<evidence type="ECO:0000313" key="3">
    <source>
        <dbReference type="Proteomes" id="UP000002640"/>
    </source>
</evidence>
<gene>
    <name evidence="2" type="ORF">PHYSODRAFT_254985</name>
</gene>
<feature type="compositionally biased region" description="Acidic residues" evidence="1">
    <location>
        <begin position="166"/>
        <end position="178"/>
    </location>
</feature>
<dbReference type="STRING" id="1094619.G4YUY8"/>
<feature type="compositionally biased region" description="Basic and acidic residues" evidence="1">
    <location>
        <begin position="187"/>
        <end position="200"/>
    </location>
</feature>
<dbReference type="InParanoid" id="G4YUY8"/>
<feature type="compositionally biased region" description="Acidic residues" evidence="1">
    <location>
        <begin position="231"/>
        <end position="245"/>
    </location>
</feature>
<feature type="compositionally biased region" description="Basic and acidic residues" evidence="1">
    <location>
        <begin position="58"/>
        <end position="88"/>
    </location>
</feature>
<evidence type="ECO:0000256" key="1">
    <source>
        <dbReference type="SAM" id="MobiDB-lite"/>
    </source>
</evidence>
<dbReference type="Proteomes" id="UP000002640">
    <property type="component" value="Unassembled WGS sequence"/>
</dbReference>
<feature type="region of interest" description="Disordered" evidence="1">
    <location>
        <begin position="44"/>
        <end position="245"/>
    </location>
</feature>
<protein>
    <submittedName>
        <fullName evidence="2">Uncharacterized protein</fullName>
    </submittedName>
</protein>
<name>G4YUY8_PHYSP</name>
<feature type="compositionally biased region" description="Basic and acidic residues" evidence="1">
    <location>
        <begin position="137"/>
        <end position="149"/>
    </location>
</feature>
<dbReference type="RefSeq" id="XP_009518946.1">
    <property type="nucleotide sequence ID" value="XM_009520651.1"/>
</dbReference>
<dbReference type="AlphaFoldDB" id="G4YUY8"/>
<evidence type="ECO:0000313" key="2">
    <source>
        <dbReference type="EMBL" id="EGZ23658.1"/>
    </source>
</evidence>
<sequence length="245" mass="26130">MSLSGAFSPGVELETALNAVAVADSNFDPPDSDQLQEVETNVTDEAALNASDSQLTEVDDRSNDEGDSTVDRGDECEAPKDVRNKDEDGSTDNGEVIQSAPTNGVANASNIPGESDEKSVVAEPEHAEEVVASEGNEGERAGTPNEDKSSLPSFEQDQAQQPHSDEEQDEAYDGDNFDDYGLPSARATDEQPHVNDKHEVSGYGSEFEEEPAVNPSSVALTPSPEGNQDQGNDEDEEYSNDDFAD</sequence>